<name>A0A917UP66_9MICO</name>
<sequence length="292" mass="31309">MNEPASDSLSTPRLAIIVVAYRSDTELDAFLASAGKGSSEPAVLIVADNLPSEGVAATIAARYGAAYVPMHANLGYGGAVNAAVELLPTTIKWVLVSNPDVMISAGAIDELLRLAGGDPAIASAGPRILNEDGSVYPSARAVPSIGSGIGHALFSRVWAGNPWTARYHNGEDYSRVRDAGWLSGACVLLRRSAFDAIGGFDPGYFMYFEDVDLGYRLGRVGYRNMFDPAASVTHLGGRSTATESAAMLRAHHRSAERFLAKRYDGVLRWPLRFALLIGLRTRLFVAERRLSH</sequence>
<proteinExistence type="predicted"/>
<accession>A0A917UP66</accession>
<dbReference type="AlphaFoldDB" id="A0A917UP66"/>
<evidence type="ECO:0000313" key="2">
    <source>
        <dbReference type="Proteomes" id="UP000636956"/>
    </source>
</evidence>
<dbReference type="SUPFAM" id="SSF53448">
    <property type="entry name" value="Nucleotide-diphospho-sugar transferases"/>
    <property type="match status" value="1"/>
</dbReference>
<dbReference type="InterPro" id="IPR029044">
    <property type="entry name" value="Nucleotide-diphossugar_trans"/>
</dbReference>
<dbReference type="Gene3D" id="3.90.550.10">
    <property type="entry name" value="Spore Coat Polysaccharide Biosynthesis Protein SpsA, Chain A"/>
    <property type="match status" value="1"/>
</dbReference>
<organism evidence="1 2">
    <name type="scientific">Agromyces bauzanensis</name>
    <dbReference type="NCBI Taxonomy" id="1308924"/>
    <lineage>
        <taxon>Bacteria</taxon>
        <taxon>Bacillati</taxon>
        <taxon>Actinomycetota</taxon>
        <taxon>Actinomycetes</taxon>
        <taxon>Micrococcales</taxon>
        <taxon>Microbacteriaceae</taxon>
        <taxon>Agromyces</taxon>
    </lineage>
</organism>
<keyword evidence="2" id="KW-1185">Reference proteome</keyword>
<reference evidence="1" key="1">
    <citation type="journal article" date="2014" name="Int. J. Syst. Evol. Microbiol.">
        <title>Complete genome sequence of Corynebacterium casei LMG S-19264T (=DSM 44701T), isolated from a smear-ripened cheese.</title>
        <authorList>
            <consortium name="US DOE Joint Genome Institute (JGI-PGF)"/>
            <person name="Walter F."/>
            <person name="Albersmeier A."/>
            <person name="Kalinowski J."/>
            <person name="Ruckert C."/>
        </authorList>
    </citation>
    <scope>NUCLEOTIDE SEQUENCE</scope>
    <source>
        <strain evidence="1">CGMCC 1.8984</strain>
    </source>
</reference>
<dbReference type="PANTHER" id="PTHR43179">
    <property type="entry name" value="RHAMNOSYLTRANSFERASE WBBL"/>
    <property type="match status" value="1"/>
</dbReference>
<dbReference type="EMBL" id="BMMD01000002">
    <property type="protein sequence ID" value="GGJ71319.1"/>
    <property type="molecule type" value="Genomic_DNA"/>
</dbReference>
<dbReference type="GO" id="GO:0016740">
    <property type="term" value="F:transferase activity"/>
    <property type="evidence" value="ECO:0007669"/>
    <property type="project" value="UniProtKB-KW"/>
</dbReference>
<protein>
    <submittedName>
        <fullName evidence="1">Glycosyl transferase</fullName>
    </submittedName>
</protein>
<dbReference type="Proteomes" id="UP000636956">
    <property type="component" value="Unassembled WGS sequence"/>
</dbReference>
<dbReference type="RefSeq" id="WP_188742002.1">
    <property type="nucleotide sequence ID" value="NZ_BAABFW010000003.1"/>
</dbReference>
<dbReference type="PANTHER" id="PTHR43179:SF7">
    <property type="entry name" value="RHAMNOSYLTRANSFERASE WBBL"/>
    <property type="match status" value="1"/>
</dbReference>
<evidence type="ECO:0000313" key="1">
    <source>
        <dbReference type="EMBL" id="GGJ71319.1"/>
    </source>
</evidence>
<dbReference type="Pfam" id="PF13641">
    <property type="entry name" value="Glyco_tranf_2_3"/>
    <property type="match status" value="1"/>
</dbReference>
<reference evidence="1" key="2">
    <citation type="submission" date="2020-09" db="EMBL/GenBank/DDBJ databases">
        <authorList>
            <person name="Sun Q."/>
            <person name="Zhou Y."/>
        </authorList>
    </citation>
    <scope>NUCLEOTIDE SEQUENCE</scope>
    <source>
        <strain evidence="1">CGMCC 1.8984</strain>
    </source>
</reference>
<comment type="caution">
    <text evidence="1">The sequence shown here is derived from an EMBL/GenBank/DDBJ whole genome shotgun (WGS) entry which is preliminary data.</text>
</comment>
<gene>
    <name evidence="1" type="ORF">GCM10011372_06540</name>
</gene>
<keyword evidence="1" id="KW-0808">Transferase</keyword>